<dbReference type="EMBL" id="KV417267">
    <property type="protein sequence ID" value="KZP01348.1"/>
    <property type="molecule type" value="Genomic_DNA"/>
</dbReference>
<feature type="region of interest" description="Disordered" evidence="2">
    <location>
        <begin position="17"/>
        <end position="55"/>
    </location>
</feature>
<evidence type="ECO:0000313" key="4">
    <source>
        <dbReference type="EMBL" id="KZP01348.1"/>
    </source>
</evidence>
<evidence type="ECO:0000259" key="3">
    <source>
        <dbReference type="Pfam" id="PF07910"/>
    </source>
</evidence>
<dbReference type="Gene3D" id="3.90.70.130">
    <property type="match status" value="1"/>
</dbReference>
<keyword evidence="1" id="KW-0378">Hydrolase</keyword>
<gene>
    <name evidence="4" type="ORF">CALVIDRAFT_133076</name>
</gene>
<dbReference type="InterPro" id="IPR012462">
    <property type="entry name" value="UFSP1/2_DUB_cat"/>
</dbReference>
<dbReference type="STRING" id="1330018.A0A167RWB2"/>
<dbReference type="PANTHER" id="PTHR48153">
    <property type="entry name" value="UFM1-SPECIFIC PROTEASE 2"/>
    <property type="match status" value="1"/>
</dbReference>
<dbReference type="OrthoDB" id="288987at2759"/>
<proteinExistence type="predicted"/>
<sequence>MGLDDLDLTEQEKHFLGIGTSSGTAGSNAGNAVVDLTADDDDSDHEDGQNASAQSVPCEICREELAFLDMAERQIHYDAHFSDPPEASNEPSNRAISANRQPIPPKENIFWSPSYSDQSFPKCFTPGIVPLLKRALLKSHHSGWTVKAALCQEGVCHIRTEWFDRFWGCGYRNFMMVCTALMTQSIQPSYSSLLRPNDASPGVRQLQHWLEDAWSIGYDGEGAAHFKQHIVGTRKWIGTADIWAVLSFLGIPAQLVDFRKNHDAPTALQEWVKSYFSDEERARASTSAFDALNSSPVLITKKLPIILQHAGHSRTIVGFEQDKKGGLNLLLLDPGKHVWTSMHQPF</sequence>
<dbReference type="AlphaFoldDB" id="A0A167RWB2"/>
<dbReference type="Pfam" id="PF07910">
    <property type="entry name" value="Peptidase_C78"/>
    <property type="match status" value="1"/>
</dbReference>
<dbReference type="Proteomes" id="UP000076738">
    <property type="component" value="Unassembled WGS sequence"/>
</dbReference>
<name>A0A167RWB2_CALVF</name>
<protein>
    <submittedName>
        <fullName evidence="4">DUF1671-domain-containing protein</fullName>
    </submittedName>
</protein>
<keyword evidence="5" id="KW-1185">Reference proteome</keyword>
<feature type="domain" description="UFSP1/2/DUB catalytic" evidence="3">
    <location>
        <begin position="148"/>
        <end position="337"/>
    </location>
</feature>
<organism evidence="4 5">
    <name type="scientific">Calocera viscosa (strain TUFC12733)</name>
    <dbReference type="NCBI Taxonomy" id="1330018"/>
    <lineage>
        <taxon>Eukaryota</taxon>
        <taxon>Fungi</taxon>
        <taxon>Dikarya</taxon>
        <taxon>Basidiomycota</taxon>
        <taxon>Agaricomycotina</taxon>
        <taxon>Dacrymycetes</taxon>
        <taxon>Dacrymycetales</taxon>
        <taxon>Dacrymycetaceae</taxon>
        <taxon>Calocera</taxon>
    </lineage>
</organism>
<evidence type="ECO:0000256" key="1">
    <source>
        <dbReference type="ARBA" id="ARBA00022801"/>
    </source>
</evidence>
<dbReference type="GO" id="GO:0019783">
    <property type="term" value="F:ubiquitin-like protein peptidase activity"/>
    <property type="evidence" value="ECO:0007669"/>
    <property type="project" value="TreeGrafter"/>
</dbReference>
<dbReference type="PANTHER" id="PTHR48153:SF4">
    <property type="entry name" value="UBIQUITIN CARBOXYL-TERMINAL HYDROLASE MUG105"/>
    <property type="match status" value="1"/>
</dbReference>
<evidence type="ECO:0000256" key="2">
    <source>
        <dbReference type="SAM" id="MobiDB-lite"/>
    </source>
</evidence>
<feature type="region of interest" description="Disordered" evidence="2">
    <location>
        <begin position="80"/>
        <end position="103"/>
    </location>
</feature>
<feature type="compositionally biased region" description="Low complexity" evidence="2">
    <location>
        <begin position="19"/>
        <end position="36"/>
    </location>
</feature>
<feature type="compositionally biased region" description="Polar residues" evidence="2">
    <location>
        <begin position="89"/>
        <end position="100"/>
    </location>
</feature>
<evidence type="ECO:0000313" key="5">
    <source>
        <dbReference type="Proteomes" id="UP000076738"/>
    </source>
</evidence>
<reference evidence="4 5" key="1">
    <citation type="journal article" date="2016" name="Mol. Biol. Evol.">
        <title>Comparative Genomics of Early-Diverging Mushroom-Forming Fungi Provides Insights into the Origins of Lignocellulose Decay Capabilities.</title>
        <authorList>
            <person name="Nagy L.G."/>
            <person name="Riley R."/>
            <person name="Tritt A."/>
            <person name="Adam C."/>
            <person name="Daum C."/>
            <person name="Floudas D."/>
            <person name="Sun H."/>
            <person name="Yadav J.S."/>
            <person name="Pangilinan J."/>
            <person name="Larsson K.H."/>
            <person name="Matsuura K."/>
            <person name="Barry K."/>
            <person name="Labutti K."/>
            <person name="Kuo R."/>
            <person name="Ohm R.A."/>
            <person name="Bhattacharya S.S."/>
            <person name="Shirouzu T."/>
            <person name="Yoshinaga Y."/>
            <person name="Martin F.M."/>
            <person name="Grigoriev I.V."/>
            <person name="Hibbett D.S."/>
        </authorList>
    </citation>
    <scope>NUCLEOTIDE SEQUENCE [LARGE SCALE GENOMIC DNA]</scope>
    <source>
        <strain evidence="4 5">TUFC12733</strain>
    </source>
</reference>
<accession>A0A167RWB2</accession>